<dbReference type="RefSeq" id="WP_005071280.1">
    <property type="nucleotide sequence ID" value="NZ_CP014959.1"/>
</dbReference>
<feature type="chain" id="PRO_5039536683" description="Integral membrane protein" evidence="2">
    <location>
        <begin position="19"/>
        <end position="278"/>
    </location>
</feature>
<feature type="transmembrane region" description="Helical" evidence="1">
    <location>
        <begin position="197"/>
        <end position="215"/>
    </location>
</feature>
<sequence>MRFLFAVLLWLLTTAALAVTIAAAWAQSRLVDENGYAALTAPAAADLRVQHAIAGELTTQIVSLSKKQGSRVDESQVAELVASYTSGPQFEADFGSVNRMAHQWLFTNSSSAQRDSRGGWQIDIAPMIKSLAPQGLSIKAPETLKVSVTDDKLAGLTPGRLVPVARFGQLAVWIFFGLTLVLAGLTQLAVRSRAKGLAGLGISALLVGAAGWAGLEIGRSYLDRPLSRVTGNVRDVADGLVTAAVGNAHHWLSLTMAAGGLVIVIGVVSGLVGALLRR</sequence>
<accession>A0A0U0ZIR5</accession>
<feature type="signal peptide" evidence="2">
    <location>
        <begin position="1"/>
        <end position="18"/>
    </location>
</feature>
<protein>
    <recommendedName>
        <fullName evidence="5">Integral membrane protein</fullName>
    </recommendedName>
</protein>
<keyword evidence="1" id="KW-0812">Transmembrane</keyword>
<proteinExistence type="predicted"/>
<dbReference type="Proteomes" id="UP000045782">
    <property type="component" value="Unassembled WGS sequence"/>
</dbReference>
<feature type="transmembrane region" description="Helical" evidence="1">
    <location>
        <begin position="251"/>
        <end position="276"/>
    </location>
</feature>
<organism evidence="3 4">
    <name type="scientific">Mycobacteroides abscessus</name>
    <dbReference type="NCBI Taxonomy" id="36809"/>
    <lineage>
        <taxon>Bacteria</taxon>
        <taxon>Bacillati</taxon>
        <taxon>Actinomycetota</taxon>
        <taxon>Actinomycetes</taxon>
        <taxon>Mycobacteriales</taxon>
        <taxon>Mycobacteriaceae</taxon>
        <taxon>Mycobacteroides</taxon>
    </lineage>
</organism>
<dbReference type="EMBL" id="CSWP01000002">
    <property type="protein sequence ID" value="CPV39435.1"/>
    <property type="molecule type" value="Genomic_DNA"/>
</dbReference>
<name>A0A0U0ZIR5_9MYCO</name>
<keyword evidence="2" id="KW-0732">Signal</keyword>
<keyword evidence="1" id="KW-1133">Transmembrane helix</keyword>
<evidence type="ECO:0008006" key="5">
    <source>
        <dbReference type="Google" id="ProtNLM"/>
    </source>
</evidence>
<gene>
    <name evidence="3" type="ORF">ERS075579_01047</name>
</gene>
<evidence type="ECO:0000256" key="2">
    <source>
        <dbReference type="SAM" id="SignalP"/>
    </source>
</evidence>
<evidence type="ECO:0000313" key="4">
    <source>
        <dbReference type="Proteomes" id="UP000045782"/>
    </source>
</evidence>
<evidence type="ECO:0000313" key="3">
    <source>
        <dbReference type="EMBL" id="CPV39435.1"/>
    </source>
</evidence>
<keyword evidence="1" id="KW-0472">Membrane</keyword>
<reference evidence="3 4" key="1">
    <citation type="submission" date="2015-03" db="EMBL/GenBank/DDBJ databases">
        <authorList>
            <person name="Murphy D."/>
        </authorList>
    </citation>
    <scope>NUCLEOTIDE SEQUENCE [LARGE SCALE GENOMIC DNA]</scope>
    <source>
        <strain evidence="3 4">PAP088</strain>
    </source>
</reference>
<evidence type="ECO:0000256" key="1">
    <source>
        <dbReference type="SAM" id="Phobius"/>
    </source>
</evidence>
<dbReference type="AlphaFoldDB" id="A0A0U0ZIR5"/>
<feature type="transmembrane region" description="Helical" evidence="1">
    <location>
        <begin position="170"/>
        <end position="190"/>
    </location>
</feature>